<proteinExistence type="predicted"/>
<dbReference type="Proteomes" id="UP001059596">
    <property type="component" value="Unassembled WGS sequence"/>
</dbReference>
<protein>
    <submittedName>
        <fullName evidence="1">Uncharacterized protein</fullName>
    </submittedName>
</protein>
<dbReference type="AlphaFoldDB" id="A0A9P9YJ45"/>
<organism evidence="1 2">
    <name type="scientific">Drosophila gunungcola</name>
    <name type="common">fruit fly</name>
    <dbReference type="NCBI Taxonomy" id="103775"/>
    <lineage>
        <taxon>Eukaryota</taxon>
        <taxon>Metazoa</taxon>
        <taxon>Ecdysozoa</taxon>
        <taxon>Arthropoda</taxon>
        <taxon>Hexapoda</taxon>
        <taxon>Insecta</taxon>
        <taxon>Pterygota</taxon>
        <taxon>Neoptera</taxon>
        <taxon>Endopterygota</taxon>
        <taxon>Diptera</taxon>
        <taxon>Brachycera</taxon>
        <taxon>Muscomorpha</taxon>
        <taxon>Ephydroidea</taxon>
        <taxon>Drosophilidae</taxon>
        <taxon>Drosophila</taxon>
        <taxon>Sophophora</taxon>
    </lineage>
</organism>
<accession>A0A9P9YJ45</accession>
<gene>
    <name evidence="1" type="ORF">M5D96_009409</name>
</gene>
<evidence type="ECO:0000313" key="2">
    <source>
        <dbReference type="Proteomes" id="UP001059596"/>
    </source>
</evidence>
<name>A0A9P9YJ45_9MUSC</name>
<keyword evidence="2" id="KW-1185">Reference proteome</keyword>
<sequence length="92" mass="10341">VGTQGHPPIHRLIDAYYCLLCFVRGGGQSKAKQSQAELNGEAQETRLQLCPTILIRHCPGCVSVIMITMMMCWCDYVLGFLLDQALHSYIHF</sequence>
<comment type="caution">
    <text evidence="1">The sequence shown here is derived from an EMBL/GenBank/DDBJ whole genome shotgun (WGS) entry which is preliminary data.</text>
</comment>
<dbReference type="EMBL" id="JAMKOV010000010">
    <property type="protein sequence ID" value="KAI8037908.1"/>
    <property type="molecule type" value="Genomic_DNA"/>
</dbReference>
<reference evidence="1" key="1">
    <citation type="journal article" date="2023" name="Genome Biol. Evol.">
        <title>Long-read-based Genome Assembly of Drosophila gunungcola Reveals Fewer Chemosensory Genes in Flower-breeding Species.</title>
        <authorList>
            <person name="Negi A."/>
            <person name="Liao B.Y."/>
            <person name="Yeh S.D."/>
        </authorList>
    </citation>
    <scope>NUCLEOTIDE SEQUENCE</scope>
    <source>
        <strain evidence="1">Sukarami</strain>
    </source>
</reference>
<evidence type="ECO:0000313" key="1">
    <source>
        <dbReference type="EMBL" id="KAI8037908.1"/>
    </source>
</evidence>
<feature type="non-terminal residue" evidence="1">
    <location>
        <position position="1"/>
    </location>
</feature>